<dbReference type="EMBL" id="DWXN01000010">
    <property type="protein sequence ID" value="HJB75139.1"/>
    <property type="molecule type" value="Genomic_DNA"/>
</dbReference>
<feature type="transmembrane region" description="Helical" evidence="1">
    <location>
        <begin position="54"/>
        <end position="73"/>
    </location>
</feature>
<reference evidence="3" key="2">
    <citation type="submission" date="2021-04" db="EMBL/GenBank/DDBJ databases">
        <authorList>
            <person name="Gilroy R."/>
        </authorList>
    </citation>
    <scope>NUCLEOTIDE SEQUENCE</scope>
    <source>
        <strain evidence="3">CHK188-16595</strain>
    </source>
</reference>
<comment type="caution">
    <text evidence="3">The sequence shown here is derived from an EMBL/GenBank/DDBJ whole genome shotgun (WGS) entry which is preliminary data.</text>
</comment>
<keyword evidence="1" id="KW-0812">Transmembrane</keyword>
<protein>
    <submittedName>
        <fullName evidence="3">DUF1648 domain-containing protein</fullName>
    </submittedName>
</protein>
<dbReference type="InterPro" id="IPR012867">
    <property type="entry name" value="DUF1648"/>
</dbReference>
<dbReference type="Proteomes" id="UP000823877">
    <property type="component" value="Unassembled WGS sequence"/>
</dbReference>
<feature type="domain" description="DUF1648" evidence="2">
    <location>
        <begin position="18"/>
        <end position="63"/>
    </location>
</feature>
<keyword evidence="1" id="KW-1133">Transmembrane helix</keyword>
<feature type="transmembrane region" description="Helical" evidence="1">
    <location>
        <begin position="185"/>
        <end position="203"/>
    </location>
</feature>
<evidence type="ECO:0000256" key="1">
    <source>
        <dbReference type="SAM" id="Phobius"/>
    </source>
</evidence>
<dbReference type="Pfam" id="PF07853">
    <property type="entry name" value="DUF1648"/>
    <property type="match status" value="1"/>
</dbReference>
<sequence>MKVKKGLSLFDIILSAACLAPVLAGALFYAKLPEDLAVHFRSGLDADSFVNKDVFLFAVPVIFALLEMGSIAARAVKDPLHADVVWLKLLLPAIDYFLFFIVIGNALGVLRDPGFIVCAVFSFLMLMAAGIPRIGKTPNLILKMLPTLKNGAVLFKTREAAGTAWVCASAILMAVSFLGSLAAPFAVILLCLMFPAIYSVAAYHSEYSGADK</sequence>
<evidence type="ECO:0000313" key="3">
    <source>
        <dbReference type="EMBL" id="HJB75139.1"/>
    </source>
</evidence>
<dbReference type="AlphaFoldDB" id="A0A9D2MJ15"/>
<proteinExistence type="predicted"/>
<feature type="transmembrane region" description="Helical" evidence="1">
    <location>
        <begin position="85"/>
        <end position="108"/>
    </location>
</feature>
<reference evidence="3" key="1">
    <citation type="journal article" date="2021" name="PeerJ">
        <title>Extensive microbial diversity within the chicken gut microbiome revealed by metagenomics and culture.</title>
        <authorList>
            <person name="Gilroy R."/>
            <person name="Ravi A."/>
            <person name="Getino M."/>
            <person name="Pursley I."/>
            <person name="Horton D.L."/>
            <person name="Alikhan N.F."/>
            <person name="Baker D."/>
            <person name="Gharbi K."/>
            <person name="Hall N."/>
            <person name="Watson M."/>
            <person name="Adriaenssens E.M."/>
            <person name="Foster-Nyarko E."/>
            <person name="Jarju S."/>
            <person name="Secka A."/>
            <person name="Antonio M."/>
            <person name="Oren A."/>
            <person name="Chaudhuri R.R."/>
            <person name="La Ragione R."/>
            <person name="Hildebrand F."/>
            <person name="Pallen M.J."/>
        </authorList>
    </citation>
    <scope>NUCLEOTIDE SEQUENCE</scope>
    <source>
        <strain evidence="3">CHK188-16595</strain>
    </source>
</reference>
<feature type="transmembrane region" description="Helical" evidence="1">
    <location>
        <begin position="114"/>
        <end position="134"/>
    </location>
</feature>
<evidence type="ECO:0000259" key="2">
    <source>
        <dbReference type="Pfam" id="PF07853"/>
    </source>
</evidence>
<evidence type="ECO:0000313" key="4">
    <source>
        <dbReference type="Proteomes" id="UP000823877"/>
    </source>
</evidence>
<gene>
    <name evidence="3" type="ORF">IAA37_05635</name>
</gene>
<feature type="transmembrane region" description="Helical" evidence="1">
    <location>
        <begin position="12"/>
        <end position="30"/>
    </location>
</feature>
<keyword evidence="1" id="KW-0472">Membrane</keyword>
<accession>A0A9D2MJ15</accession>
<organism evidence="3 4">
    <name type="scientific">Candidatus Eubacterium faecale</name>
    <dbReference type="NCBI Taxonomy" id="2838568"/>
    <lineage>
        <taxon>Bacteria</taxon>
        <taxon>Bacillati</taxon>
        <taxon>Bacillota</taxon>
        <taxon>Clostridia</taxon>
        <taxon>Eubacteriales</taxon>
        <taxon>Eubacteriaceae</taxon>
        <taxon>Eubacterium</taxon>
    </lineage>
</organism>
<name>A0A9D2MJ15_9FIRM</name>